<gene>
    <name evidence="9" type="ORF">SEPMUDRAFT_149939</name>
</gene>
<dbReference type="PANTHER" id="PTHR16301">
    <property type="entry name" value="IMPACT-RELATED"/>
    <property type="match status" value="1"/>
</dbReference>
<dbReference type="InterPro" id="IPR036956">
    <property type="entry name" value="Impact_N_sf"/>
</dbReference>
<feature type="compositionally biased region" description="Polar residues" evidence="7">
    <location>
        <begin position="110"/>
        <end position="123"/>
    </location>
</feature>
<evidence type="ECO:0000313" key="9">
    <source>
        <dbReference type="EMBL" id="EMF12202.1"/>
    </source>
</evidence>
<dbReference type="Pfam" id="PF05773">
    <property type="entry name" value="RWD"/>
    <property type="match status" value="1"/>
</dbReference>
<keyword evidence="3" id="KW-0963">Cytoplasm</keyword>
<dbReference type="InterPro" id="IPR023582">
    <property type="entry name" value="Impact"/>
</dbReference>
<name>N1QFZ7_SPHMS</name>
<dbReference type="InterPro" id="IPR016135">
    <property type="entry name" value="UBQ-conjugating_enzyme/RWD"/>
</dbReference>
<dbReference type="GO" id="GO:0005737">
    <property type="term" value="C:cytoplasm"/>
    <property type="evidence" value="ECO:0007669"/>
    <property type="project" value="UniProtKB-SubCell"/>
</dbReference>
<comment type="subcellular location">
    <subcellularLocation>
        <location evidence="1">Cytoplasm</location>
    </subcellularLocation>
</comment>
<dbReference type="Proteomes" id="UP000016931">
    <property type="component" value="Unassembled WGS sequence"/>
</dbReference>
<evidence type="ECO:0000256" key="3">
    <source>
        <dbReference type="ARBA" id="ARBA00022490"/>
    </source>
</evidence>
<dbReference type="OrthoDB" id="69641at2759"/>
<evidence type="ECO:0000256" key="7">
    <source>
        <dbReference type="SAM" id="MobiDB-lite"/>
    </source>
</evidence>
<dbReference type="Gene3D" id="3.10.110.10">
    <property type="entry name" value="Ubiquitin Conjugating Enzyme"/>
    <property type="match status" value="1"/>
</dbReference>
<dbReference type="InterPro" id="IPR006575">
    <property type="entry name" value="RWD_dom"/>
</dbReference>
<evidence type="ECO:0000256" key="2">
    <source>
        <dbReference type="ARBA" id="ARBA00007665"/>
    </source>
</evidence>
<sequence>MSEELLEEVNSINAIYGDETITCLGETSNIYALTLPSQPNISLRVDFAPDYPDAPPSILGTQHVGHDTAKGEGNSIVDLVRSILAEIYSPGAPCIFDLIEESNQRLQQLGLDQSSKDAQQQAVEANGQHQDDSLHQDEWTRSDSSNQPITKLGDPPLWSESDVVTEKKSVFIARAAAVSSVDEAKSFLAHLLATDKKVGKATHNITAWRIRGENGVQFQDCDDDGEDAAGGRLLHLLELMGAWNVMVVVSRWYGGVKLGPDRFRLINQAARDAVVKGGFVADGSTGKDGGKKKNHNNNNKR</sequence>
<protein>
    <submittedName>
        <fullName evidence="9">Impact family protein</fullName>
    </submittedName>
</protein>
<dbReference type="SMART" id="SM00591">
    <property type="entry name" value="RWD"/>
    <property type="match status" value="1"/>
</dbReference>
<dbReference type="GO" id="GO:0140469">
    <property type="term" value="P:GCN2-mediated signaling"/>
    <property type="evidence" value="ECO:0007669"/>
    <property type="project" value="TreeGrafter"/>
</dbReference>
<keyword evidence="6" id="KW-0346">Stress response</keyword>
<dbReference type="HOGENOM" id="CLU_045276_0_1_1"/>
<dbReference type="STRING" id="692275.N1QFZ7"/>
<keyword evidence="10" id="KW-1185">Reference proteome</keyword>
<evidence type="ECO:0000259" key="8">
    <source>
        <dbReference type="PROSITE" id="PS50908"/>
    </source>
</evidence>
<dbReference type="OMA" id="HLMQVMD"/>
<dbReference type="PANTHER" id="PTHR16301:SF25">
    <property type="entry name" value="PROTEIN IMPACT"/>
    <property type="match status" value="1"/>
</dbReference>
<dbReference type="InterPro" id="IPR001498">
    <property type="entry name" value="Impact_N"/>
</dbReference>
<evidence type="ECO:0000313" key="10">
    <source>
        <dbReference type="Proteomes" id="UP000016931"/>
    </source>
</evidence>
<dbReference type="InterPro" id="IPR020568">
    <property type="entry name" value="Ribosomal_Su5_D2-typ_SF"/>
</dbReference>
<feature type="region of interest" description="Disordered" evidence="7">
    <location>
        <begin position="110"/>
        <end position="158"/>
    </location>
</feature>
<dbReference type="PROSITE" id="PS50908">
    <property type="entry name" value="RWD"/>
    <property type="match status" value="1"/>
</dbReference>
<evidence type="ECO:0000256" key="4">
    <source>
        <dbReference type="ARBA" id="ARBA00022491"/>
    </source>
</evidence>
<feature type="compositionally biased region" description="Basic and acidic residues" evidence="7">
    <location>
        <begin position="129"/>
        <end position="141"/>
    </location>
</feature>
<dbReference type="eggNOG" id="KOG3299">
    <property type="taxonomic scope" value="Eukaryota"/>
</dbReference>
<dbReference type="Pfam" id="PF01205">
    <property type="entry name" value="Impact_N"/>
    <property type="match status" value="1"/>
</dbReference>
<dbReference type="AlphaFoldDB" id="N1QFZ7"/>
<evidence type="ECO:0000256" key="5">
    <source>
        <dbReference type="ARBA" id="ARBA00022845"/>
    </source>
</evidence>
<reference evidence="9 10" key="1">
    <citation type="journal article" date="2012" name="PLoS Pathog.">
        <title>Diverse lifestyles and strategies of plant pathogenesis encoded in the genomes of eighteen Dothideomycetes fungi.</title>
        <authorList>
            <person name="Ohm R.A."/>
            <person name="Feau N."/>
            <person name="Henrissat B."/>
            <person name="Schoch C.L."/>
            <person name="Horwitz B.A."/>
            <person name="Barry K.W."/>
            <person name="Condon B.J."/>
            <person name="Copeland A.C."/>
            <person name="Dhillon B."/>
            <person name="Glaser F."/>
            <person name="Hesse C.N."/>
            <person name="Kosti I."/>
            <person name="LaButti K."/>
            <person name="Lindquist E.A."/>
            <person name="Lucas S."/>
            <person name="Salamov A.A."/>
            <person name="Bradshaw R.E."/>
            <person name="Ciuffetti L."/>
            <person name="Hamelin R.C."/>
            <person name="Kema G.H.J."/>
            <person name="Lawrence C."/>
            <person name="Scott J.A."/>
            <person name="Spatafora J.W."/>
            <person name="Turgeon B.G."/>
            <person name="de Wit P.J.G.M."/>
            <person name="Zhong S."/>
            <person name="Goodwin S.B."/>
            <person name="Grigoriev I.V."/>
        </authorList>
    </citation>
    <scope>NUCLEOTIDE SEQUENCE [LARGE SCALE GENOMIC DNA]</scope>
    <source>
        <strain evidence="9 10">SO2202</strain>
    </source>
</reference>
<dbReference type="RefSeq" id="XP_016760323.1">
    <property type="nucleotide sequence ID" value="XM_016905865.1"/>
</dbReference>
<evidence type="ECO:0000256" key="6">
    <source>
        <dbReference type="ARBA" id="ARBA00023016"/>
    </source>
</evidence>
<feature type="domain" description="RWD" evidence="8">
    <location>
        <begin position="7"/>
        <end position="109"/>
    </location>
</feature>
<organism evidence="9 10">
    <name type="scientific">Sphaerulina musiva (strain SO2202)</name>
    <name type="common">Poplar stem canker fungus</name>
    <name type="synonym">Septoria musiva</name>
    <dbReference type="NCBI Taxonomy" id="692275"/>
    <lineage>
        <taxon>Eukaryota</taxon>
        <taxon>Fungi</taxon>
        <taxon>Dikarya</taxon>
        <taxon>Ascomycota</taxon>
        <taxon>Pezizomycotina</taxon>
        <taxon>Dothideomycetes</taxon>
        <taxon>Dothideomycetidae</taxon>
        <taxon>Mycosphaerellales</taxon>
        <taxon>Mycosphaerellaceae</taxon>
        <taxon>Sphaerulina</taxon>
    </lineage>
</organism>
<dbReference type="GO" id="GO:0006446">
    <property type="term" value="P:regulation of translational initiation"/>
    <property type="evidence" value="ECO:0007669"/>
    <property type="project" value="TreeGrafter"/>
</dbReference>
<dbReference type="EMBL" id="KB456265">
    <property type="protein sequence ID" value="EMF12202.1"/>
    <property type="molecule type" value="Genomic_DNA"/>
</dbReference>
<dbReference type="CDD" id="cd23822">
    <property type="entry name" value="RWD_ScYIH1-like"/>
    <property type="match status" value="1"/>
</dbReference>
<dbReference type="Gene3D" id="3.30.230.30">
    <property type="entry name" value="Impact, N-terminal domain"/>
    <property type="match status" value="1"/>
</dbReference>
<comment type="similarity">
    <text evidence="2">Belongs to the IMPACT family.</text>
</comment>
<keyword evidence="4" id="KW-0678">Repressor</keyword>
<dbReference type="SUPFAM" id="SSF54495">
    <property type="entry name" value="UBC-like"/>
    <property type="match status" value="1"/>
</dbReference>
<keyword evidence="5" id="KW-0810">Translation regulation</keyword>
<evidence type="ECO:0000256" key="1">
    <source>
        <dbReference type="ARBA" id="ARBA00004496"/>
    </source>
</evidence>
<dbReference type="SUPFAM" id="SSF54211">
    <property type="entry name" value="Ribosomal protein S5 domain 2-like"/>
    <property type="match status" value="1"/>
</dbReference>
<accession>N1QFZ7</accession>
<dbReference type="GeneID" id="27903002"/>
<proteinExistence type="inferred from homology"/>